<reference evidence="1 2" key="1">
    <citation type="journal article" date="2019" name="Sci. Rep.">
        <title>Orb-weaving spider Araneus ventricosus genome elucidates the spidroin gene catalogue.</title>
        <authorList>
            <person name="Kono N."/>
            <person name="Nakamura H."/>
            <person name="Ohtoshi R."/>
            <person name="Moran D.A.P."/>
            <person name="Shinohara A."/>
            <person name="Yoshida Y."/>
            <person name="Fujiwara M."/>
            <person name="Mori M."/>
            <person name="Tomita M."/>
            <person name="Arakawa K."/>
        </authorList>
    </citation>
    <scope>NUCLEOTIDE SEQUENCE [LARGE SCALE GENOMIC DNA]</scope>
</reference>
<organism evidence="1 2">
    <name type="scientific">Araneus ventricosus</name>
    <name type="common">Orbweaver spider</name>
    <name type="synonym">Epeira ventricosa</name>
    <dbReference type="NCBI Taxonomy" id="182803"/>
    <lineage>
        <taxon>Eukaryota</taxon>
        <taxon>Metazoa</taxon>
        <taxon>Ecdysozoa</taxon>
        <taxon>Arthropoda</taxon>
        <taxon>Chelicerata</taxon>
        <taxon>Arachnida</taxon>
        <taxon>Araneae</taxon>
        <taxon>Araneomorphae</taxon>
        <taxon>Entelegynae</taxon>
        <taxon>Araneoidea</taxon>
        <taxon>Araneidae</taxon>
        <taxon>Araneus</taxon>
    </lineage>
</organism>
<name>A0A4Y2BMD4_ARAVE</name>
<comment type="caution">
    <text evidence="1">The sequence shown here is derived from an EMBL/GenBank/DDBJ whole genome shotgun (WGS) entry which is preliminary data.</text>
</comment>
<sequence length="117" mass="13245">MYQVKREALKSNVVTLLELSLDKRTDPLAKNFILSSAKKGKMFKSVASLLIWHPVLYKVYVILKVLKSENINISSAVEIIDKTRQAMAEMRADKGFQQDLVDARDLCNSIESEAESQ</sequence>
<dbReference type="Proteomes" id="UP000499080">
    <property type="component" value="Unassembled WGS sequence"/>
</dbReference>
<dbReference type="EMBL" id="BGPR01000089">
    <property type="protein sequence ID" value="GBL92867.1"/>
    <property type="molecule type" value="Genomic_DNA"/>
</dbReference>
<dbReference type="AlphaFoldDB" id="A0A4Y2BMD4"/>
<keyword evidence="2" id="KW-1185">Reference proteome</keyword>
<proteinExistence type="predicted"/>
<protein>
    <submittedName>
        <fullName evidence="1">Uncharacterized protein</fullName>
    </submittedName>
</protein>
<accession>A0A4Y2BMD4</accession>
<gene>
    <name evidence="1" type="ORF">AVEN_4565_1</name>
</gene>
<evidence type="ECO:0000313" key="1">
    <source>
        <dbReference type="EMBL" id="GBL92867.1"/>
    </source>
</evidence>
<dbReference type="OrthoDB" id="10063284at2759"/>
<evidence type="ECO:0000313" key="2">
    <source>
        <dbReference type="Proteomes" id="UP000499080"/>
    </source>
</evidence>